<dbReference type="PANTHER" id="PTHR37534">
    <property type="entry name" value="TRANSCRIPTIONAL ACTIVATOR PROTEIN UGA3"/>
    <property type="match status" value="1"/>
</dbReference>
<dbReference type="GO" id="GO:0008270">
    <property type="term" value="F:zinc ion binding"/>
    <property type="evidence" value="ECO:0007669"/>
    <property type="project" value="InterPro"/>
</dbReference>
<accession>A0A9W9W0H4</accession>
<keyword evidence="8" id="KW-1185">Reference proteome</keyword>
<organism evidence="7 8">
    <name type="scientific">Penicillium cosmopolitanum</name>
    <dbReference type="NCBI Taxonomy" id="1131564"/>
    <lineage>
        <taxon>Eukaryota</taxon>
        <taxon>Fungi</taxon>
        <taxon>Dikarya</taxon>
        <taxon>Ascomycota</taxon>
        <taxon>Pezizomycotina</taxon>
        <taxon>Eurotiomycetes</taxon>
        <taxon>Eurotiomycetidae</taxon>
        <taxon>Eurotiales</taxon>
        <taxon>Aspergillaceae</taxon>
        <taxon>Penicillium</taxon>
    </lineage>
</organism>
<dbReference type="InterPro" id="IPR001138">
    <property type="entry name" value="Zn2Cys6_DnaBD"/>
</dbReference>
<keyword evidence="5" id="KW-0539">Nucleus</keyword>
<dbReference type="GO" id="GO:0045944">
    <property type="term" value="P:positive regulation of transcription by RNA polymerase II"/>
    <property type="evidence" value="ECO:0007669"/>
    <property type="project" value="TreeGrafter"/>
</dbReference>
<dbReference type="PANTHER" id="PTHR37534:SF8">
    <property type="entry name" value="ZN(II)2CYS6 TRANSCRIPTION FACTOR (EUROFUNG)"/>
    <property type="match status" value="1"/>
</dbReference>
<dbReference type="InterPro" id="IPR021858">
    <property type="entry name" value="Fun_TF"/>
</dbReference>
<dbReference type="PROSITE" id="PS50048">
    <property type="entry name" value="ZN2_CY6_FUNGAL_2"/>
    <property type="match status" value="1"/>
</dbReference>
<name>A0A9W9W0H4_9EURO</name>
<comment type="caution">
    <text evidence="7">The sequence shown here is derived from an EMBL/GenBank/DDBJ whole genome shotgun (WGS) entry which is preliminary data.</text>
</comment>
<dbReference type="OrthoDB" id="5130013at2759"/>
<evidence type="ECO:0000256" key="3">
    <source>
        <dbReference type="ARBA" id="ARBA00023125"/>
    </source>
</evidence>
<dbReference type="EMBL" id="JAPZBU010000007">
    <property type="protein sequence ID" value="KAJ5394688.1"/>
    <property type="molecule type" value="Genomic_DNA"/>
</dbReference>
<keyword evidence="4" id="KW-0804">Transcription</keyword>
<dbReference type="GO" id="GO:0005634">
    <property type="term" value="C:nucleus"/>
    <property type="evidence" value="ECO:0007669"/>
    <property type="project" value="UniProtKB-SubCell"/>
</dbReference>
<dbReference type="Pfam" id="PF00172">
    <property type="entry name" value="Zn_clus"/>
    <property type="match status" value="1"/>
</dbReference>
<proteinExistence type="predicted"/>
<evidence type="ECO:0000256" key="2">
    <source>
        <dbReference type="ARBA" id="ARBA00023015"/>
    </source>
</evidence>
<feature type="domain" description="Zn(2)-C6 fungal-type" evidence="6">
    <location>
        <begin position="8"/>
        <end position="36"/>
    </location>
</feature>
<comment type="subcellular location">
    <subcellularLocation>
        <location evidence="1">Nucleus</location>
    </subcellularLocation>
</comment>
<dbReference type="GO" id="GO:0000976">
    <property type="term" value="F:transcription cis-regulatory region binding"/>
    <property type="evidence" value="ECO:0007669"/>
    <property type="project" value="TreeGrafter"/>
</dbReference>
<dbReference type="Proteomes" id="UP001147747">
    <property type="component" value="Unassembled WGS sequence"/>
</dbReference>
<evidence type="ECO:0000313" key="8">
    <source>
        <dbReference type="Proteomes" id="UP001147747"/>
    </source>
</evidence>
<reference evidence="7" key="2">
    <citation type="journal article" date="2023" name="IMA Fungus">
        <title>Comparative genomic study of the Penicillium genus elucidates a diverse pangenome and 15 lateral gene transfer events.</title>
        <authorList>
            <person name="Petersen C."/>
            <person name="Sorensen T."/>
            <person name="Nielsen M.R."/>
            <person name="Sondergaard T.E."/>
            <person name="Sorensen J.L."/>
            <person name="Fitzpatrick D.A."/>
            <person name="Frisvad J.C."/>
            <person name="Nielsen K.L."/>
        </authorList>
    </citation>
    <scope>NUCLEOTIDE SEQUENCE</scope>
    <source>
        <strain evidence="7">IBT 29677</strain>
    </source>
</reference>
<dbReference type="GO" id="GO:0000981">
    <property type="term" value="F:DNA-binding transcription factor activity, RNA polymerase II-specific"/>
    <property type="evidence" value="ECO:0007669"/>
    <property type="project" value="InterPro"/>
</dbReference>
<evidence type="ECO:0000256" key="4">
    <source>
        <dbReference type="ARBA" id="ARBA00023163"/>
    </source>
</evidence>
<dbReference type="InterPro" id="IPR036864">
    <property type="entry name" value="Zn2-C6_fun-type_DNA-bd_sf"/>
</dbReference>
<evidence type="ECO:0000256" key="1">
    <source>
        <dbReference type="ARBA" id="ARBA00004123"/>
    </source>
</evidence>
<keyword evidence="2" id="KW-0805">Transcription regulation</keyword>
<protein>
    <recommendedName>
        <fullName evidence="6">Zn(2)-C6 fungal-type domain-containing protein</fullName>
    </recommendedName>
</protein>
<dbReference type="GeneID" id="81370092"/>
<gene>
    <name evidence="7" type="ORF">N7509_006475</name>
</gene>
<dbReference type="RefSeq" id="XP_056488373.1">
    <property type="nucleotide sequence ID" value="XM_056631112.1"/>
</dbReference>
<reference evidence="7" key="1">
    <citation type="submission" date="2022-12" db="EMBL/GenBank/DDBJ databases">
        <authorList>
            <person name="Petersen C."/>
        </authorList>
    </citation>
    <scope>NUCLEOTIDE SEQUENCE</scope>
    <source>
        <strain evidence="7">IBT 29677</strain>
    </source>
</reference>
<dbReference type="Pfam" id="PF11951">
    <property type="entry name" value="Fungal_trans_2"/>
    <property type="match status" value="1"/>
</dbReference>
<keyword evidence="3" id="KW-0238">DNA-binding</keyword>
<evidence type="ECO:0000313" key="7">
    <source>
        <dbReference type="EMBL" id="KAJ5394688.1"/>
    </source>
</evidence>
<evidence type="ECO:0000259" key="6">
    <source>
        <dbReference type="PROSITE" id="PS50048"/>
    </source>
</evidence>
<dbReference type="AlphaFoldDB" id="A0A9W9W0H4"/>
<dbReference type="SUPFAM" id="SSF57701">
    <property type="entry name" value="Zn2/Cys6 DNA-binding domain"/>
    <property type="match status" value="1"/>
</dbReference>
<dbReference type="CDD" id="cd00067">
    <property type="entry name" value="GAL4"/>
    <property type="match status" value="1"/>
</dbReference>
<evidence type="ECO:0000256" key="5">
    <source>
        <dbReference type="ARBA" id="ARBA00023242"/>
    </source>
</evidence>
<sequence>MEHAAHEECWTCRRRRVQCDKCGIPCLKCQNAGLDCLDKRPIRWVQGVAIRGKMQGRSFGGSPATISIRPQCPKFVGKVSRSCGFRALFDVQPSSASFNPSIGNIKSHTDGLISLPNEMQDPILKDLNPTSQGYIVYYHERICKLLMIRDSPENPFRKLVPLCLQHSLLQKAMLALAARHFANTFRAFSTPAGGNIPGFHRANHTAFLFKHQAIEELSFSLQNPDRSDVNITLASIFLLIILDLFESGNDSWETHLEGAKTLIASNRALLDTEAADSDKIVTGVMEYILKQIHIFALQTHWLIDSRIEVLGATFSRYGSSRAQRAEKTLGQVFVGCPVVLAQGIGFLSAERDIICRLESFEAASVQAHKSYITSTLELIQNFDSLSRSRRAFLSCENAICTFSLIYGQRLLRTLMQETRPLNVDLIDDLLRTLGSLRSDLDLFKCALWPIFIAGLECSSESQRAFLSECLEEFWLETHCVNVINAAIILQNYWQQKDHANWTNWMFGIGSSSRAWLLI</sequence>